<name>A0A6J4H956_9BACT</name>
<evidence type="ECO:0000259" key="2">
    <source>
        <dbReference type="Pfam" id="PF08327"/>
    </source>
</evidence>
<proteinExistence type="inferred from homology"/>
<accession>A0A6J4H956</accession>
<dbReference type="Pfam" id="PF08327">
    <property type="entry name" value="AHSA1"/>
    <property type="match status" value="1"/>
</dbReference>
<dbReference type="InterPro" id="IPR023393">
    <property type="entry name" value="START-like_dom_sf"/>
</dbReference>
<dbReference type="AlphaFoldDB" id="A0A6J4H956"/>
<protein>
    <recommendedName>
        <fullName evidence="2">Activator of Hsp90 ATPase homologue 1/2-like C-terminal domain-containing protein</fullName>
    </recommendedName>
</protein>
<gene>
    <name evidence="3" type="ORF">AVDCRST_MAG42-163</name>
</gene>
<dbReference type="EMBL" id="CADCTA010000014">
    <property type="protein sequence ID" value="CAA9214982.1"/>
    <property type="molecule type" value="Genomic_DNA"/>
</dbReference>
<comment type="similarity">
    <text evidence="1">Belongs to the AHA1 family.</text>
</comment>
<dbReference type="InterPro" id="IPR013538">
    <property type="entry name" value="ASHA1/2-like_C"/>
</dbReference>
<dbReference type="Gene3D" id="3.30.530.20">
    <property type="match status" value="1"/>
</dbReference>
<organism evidence="3">
    <name type="scientific">uncultured Chthoniobacterales bacterium</name>
    <dbReference type="NCBI Taxonomy" id="1836801"/>
    <lineage>
        <taxon>Bacteria</taxon>
        <taxon>Pseudomonadati</taxon>
        <taxon>Verrucomicrobiota</taxon>
        <taxon>Spartobacteria</taxon>
        <taxon>Chthoniobacterales</taxon>
        <taxon>environmental samples</taxon>
    </lineage>
</organism>
<sequence>MSSEPNVVVTVTHRFDASAERVFEAWLDPEQVRNWMTVSGSMKALSRVRIDPQLGGSFAFVDVRDGEKVEHVGNYLEIERPHRLAFTWRVKPEEESSTVSIDIVAQGSGCEATLQHELAPEWADYADRCKAAWAKMLGGIAATVNERGA</sequence>
<dbReference type="SUPFAM" id="SSF55961">
    <property type="entry name" value="Bet v1-like"/>
    <property type="match status" value="1"/>
</dbReference>
<evidence type="ECO:0000256" key="1">
    <source>
        <dbReference type="ARBA" id="ARBA00006817"/>
    </source>
</evidence>
<feature type="domain" description="Activator of Hsp90 ATPase homologue 1/2-like C-terminal" evidence="2">
    <location>
        <begin position="16"/>
        <end position="144"/>
    </location>
</feature>
<dbReference type="CDD" id="cd07814">
    <property type="entry name" value="SRPBCC_CalC_Aha1-like"/>
    <property type="match status" value="1"/>
</dbReference>
<evidence type="ECO:0000313" key="3">
    <source>
        <dbReference type="EMBL" id="CAA9214982.1"/>
    </source>
</evidence>
<reference evidence="3" key="1">
    <citation type="submission" date="2020-02" db="EMBL/GenBank/DDBJ databases">
        <authorList>
            <person name="Meier V. D."/>
        </authorList>
    </citation>
    <scope>NUCLEOTIDE SEQUENCE</scope>
    <source>
        <strain evidence="3">AVDCRST_MAG42</strain>
    </source>
</reference>